<feature type="transmembrane region" description="Helical" evidence="1">
    <location>
        <begin position="21"/>
        <end position="41"/>
    </location>
</feature>
<evidence type="ECO:0000313" key="3">
    <source>
        <dbReference type="Proteomes" id="UP000266305"/>
    </source>
</evidence>
<feature type="transmembrane region" description="Helical" evidence="1">
    <location>
        <begin position="177"/>
        <end position="194"/>
    </location>
</feature>
<feature type="transmembrane region" description="Helical" evidence="1">
    <location>
        <begin position="240"/>
        <end position="257"/>
    </location>
</feature>
<organism evidence="2 3">
    <name type="scientific">Cereibacter sphaeroides</name>
    <name type="common">Rhodobacter sphaeroides</name>
    <dbReference type="NCBI Taxonomy" id="1063"/>
    <lineage>
        <taxon>Bacteria</taxon>
        <taxon>Pseudomonadati</taxon>
        <taxon>Pseudomonadota</taxon>
        <taxon>Alphaproteobacteria</taxon>
        <taxon>Rhodobacterales</taxon>
        <taxon>Paracoccaceae</taxon>
        <taxon>Cereibacter</taxon>
    </lineage>
</organism>
<feature type="transmembrane region" description="Helical" evidence="1">
    <location>
        <begin position="303"/>
        <end position="322"/>
    </location>
</feature>
<evidence type="ECO:0000313" key="2">
    <source>
        <dbReference type="EMBL" id="RHZ95753.1"/>
    </source>
</evidence>
<protein>
    <submittedName>
        <fullName evidence="2">NnrS family protein</fullName>
    </submittedName>
</protein>
<dbReference type="InterPro" id="IPR010266">
    <property type="entry name" value="NnrS"/>
</dbReference>
<comment type="caution">
    <text evidence="2">The sequence shown here is derived from an EMBL/GenBank/DDBJ whole genome shotgun (WGS) entry which is preliminary data.</text>
</comment>
<feature type="transmembrane region" description="Helical" evidence="1">
    <location>
        <begin position="145"/>
        <end position="165"/>
    </location>
</feature>
<feature type="transmembrane region" description="Helical" evidence="1">
    <location>
        <begin position="360"/>
        <end position="379"/>
    </location>
</feature>
<evidence type="ECO:0000256" key="1">
    <source>
        <dbReference type="SAM" id="Phobius"/>
    </source>
</evidence>
<dbReference type="EMBL" id="QWGP01000007">
    <property type="protein sequence ID" value="RHZ95753.1"/>
    <property type="molecule type" value="Genomic_DNA"/>
</dbReference>
<keyword evidence="1" id="KW-0812">Transmembrane</keyword>
<proteinExistence type="predicted"/>
<sequence length="397" mass="41718">MASDRPSTYTGPALLSRGFRPFFLLSALFAAAAIPAWLAIWTGRLALAGPFGPFDWHIHEMLFGYTSAVVAGFLFTAIPNWTGRMPRQGLPLALLAGLWIAGRLAVAGAFGANPLLVLVLDAGFLLAVTAMAVVEIAAGRNWKNLMVVVPVGIYLLANVIFHLEVMEGGESAVGRRLGFATVTFLIMLIGGRIIPSFTRNWLAKRGPGPLPVPFGRFDGLCLAAAAMALLFWTLRPEGLPAAPLLALAAVLHALRLARWRGMATWRSPLLLMLHVAYGFVPLGLAATAAAAADWIGAPAGMHLLGIGAIGGMTLAVMMRASLGHTGRPLEAGPILSAGFACLAAAALARVLLASADIGGLDGYSLAALFWTLAFAAYIFRIGPCLMRPSVQQTHPIG</sequence>
<dbReference type="Pfam" id="PF05940">
    <property type="entry name" value="NnrS"/>
    <property type="match status" value="1"/>
</dbReference>
<feature type="transmembrane region" description="Helical" evidence="1">
    <location>
        <begin position="334"/>
        <end position="354"/>
    </location>
</feature>
<feature type="transmembrane region" description="Helical" evidence="1">
    <location>
        <begin position="61"/>
        <end position="78"/>
    </location>
</feature>
<dbReference type="AlphaFoldDB" id="A0AAX1UMH0"/>
<keyword evidence="1" id="KW-1133">Transmembrane helix</keyword>
<keyword evidence="1" id="KW-0472">Membrane</keyword>
<feature type="transmembrane region" description="Helical" evidence="1">
    <location>
        <begin position="90"/>
        <end position="110"/>
    </location>
</feature>
<reference evidence="2 3" key="1">
    <citation type="submission" date="2018-08" db="EMBL/GenBank/DDBJ databases">
        <title>Draft genome sequence of Rhodobacter sphaeroides FY.</title>
        <authorList>
            <person name="Rayyan A."/>
            <person name="Meyer T.E."/>
            <person name="Kyndt J.A."/>
        </authorList>
    </citation>
    <scope>NUCLEOTIDE SEQUENCE [LARGE SCALE GENOMIC DNA]</scope>
    <source>
        <strain evidence="2 3">FY</strain>
    </source>
</reference>
<feature type="transmembrane region" description="Helical" evidence="1">
    <location>
        <begin position="214"/>
        <end position="234"/>
    </location>
</feature>
<feature type="transmembrane region" description="Helical" evidence="1">
    <location>
        <begin position="269"/>
        <end position="291"/>
    </location>
</feature>
<accession>A0AAX1UMH0</accession>
<gene>
    <name evidence="2" type="ORF">D1114_09150</name>
</gene>
<dbReference type="Proteomes" id="UP000266305">
    <property type="component" value="Unassembled WGS sequence"/>
</dbReference>
<feature type="transmembrane region" description="Helical" evidence="1">
    <location>
        <begin position="116"/>
        <end position="138"/>
    </location>
</feature>
<name>A0AAX1UMH0_CERSP</name>
<dbReference type="RefSeq" id="WP_118999944.1">
    <property type="nucleotide sequence ID" value="NZ_QWGP01000007.1"/>
</dbReference>